<keyword evidence="1 2" id="KW-0472">Membrane</keyword>
<dbReference type="InterPro" id="IPR036681">
    <property type="entry name" value="PgpA-like_sf"/>
</dbReference>
<keyword evidence="1" id="KW-1003">Cell membrane</keyword>
<keyword evidence="1" id="KW-0595">Phospholipid degradation</keyword>
<evidence type="ECO:0000256" key="1">
    <source>
        <dbReference type="PIRNR" id="PIRNR006162"/>
    </source>
</evidence>
<dbReference type="PANTHER" id="PTHR36305">
    <property type="entry name" value="PHOSPHATIDYLGLYCEROPHOSPHATASE A"/>
    <property type="match status" value="1"/>
</dbReference>
<keyword evidence="1" id="KW-0443">Lipid metabolism</keyword>
<gene>
    <name evidence="4" type="ORF">QTP81_04065</name>
</gene>
<dbReference type="EMBL" id="JAUCBP010000002">
    <property type="protein sequence ID" value="MDM7859780.1"/>
    <property type="molecule type" value="Genomic_DNA"/>
</dbReference>
<reference evidence="4 5" key="1">
    <citation type="submission" date="2023-06" db="EMBL/GenBank/DDBJ databases">
        <title>Alteromonas sp. ASW11-36 isolated from intertidal sand.</title>
        <authorList>
            <person name="Li Y."/>
        </authorList>
    </citation>
    <scope>NUCLEOTIDE SEQUENCE [LARGE SCALE GENOMIC DNA]</scope>
    <source>
        <strain evidence="4 5">ASW11-36</strain>
    </source>
</reference>
<accession>A0ABT7SUB4</accession>
<feature type="transmembrane region" description="Helical" evidence="2">
    <location>
        <begin position="12"/>
        <end position="30"/>
    </location>
</feature>
<dbReference type="GO" id="GO:0008962">
    <property type="term" value="F:phosphatidylglycerophosphatase activity"/>
    <property type="evidence" value="ECO:0007669"/>
    <property type="project" value="UniProtKB-EC"/>
</dbReference>
<organism evidence="4 5">
    <name type="scientific">Alteromonas arenosi</name>
    <dbReference type="NCBI Taxonomy" id="3055817"/>
    <lineage>
        <taxon>Bacteria</taxon>
        <taxon>Pseudomonadati</taxon>
        <taxon>Pseudomonadota</taxon>
        <taxon>Gammaproteobacteria</taxon>
        <taxon>Alteromonadales</taxon>
        <taxon>Alteromonadaceae</taxon>
        <taxon>Alteromonas/Salinimonas group</taxon>
        <taxon>Alteromonas</taxon>
    </lineage>
</organism>
<keyword evidence="1" id="KW-0997">Cell inner membrane</keyword>
<dbReference type="PANTHER" id="PTHR36305:SF1">
    <property type="entry name" value="PHOSPHATIDYLGLYCEROPHOSPHATASE A"/>
    <property type="match status" value="1"/>
</dbReference>
<dbReference type="Pfam" id="PF04608">
    <property type="entry name" value="PgpA"/>
    <property type="match status" value="1"/>
</dbReference>
<keyword evidence="1 2" id="KW-0812">Transmembrane</keyword>
<protein>
    <recommendedName>
        <fullName evidence="1">Phosphatidylglycerophosphatase A</fullName>
        <ecNumber evidence="1">3.1.3.27</ecNumber>
    </recommendedName>
    <alternativeName>
        <fullName evidence="1">Phosphatidylglycerolphosphate phosphatase A</fullName>
    </alternativeName>
</protein>
<evidence type="ECO:0000313" key="5">
    <source>
        <dbReference type="Proteomes" id="UP001234343"/>
    </source>
</evidence>
<proteinExistence type="predicted"/>
<feature type="domain" description="YutG/PgpA" evidence="3">
    <location>
        <begin position="19"/>
        <end position="155"/>
    </location>
</feature>
<comment type="cofactor">
    <cofactor evidence="1">
        <name>Mg(2+)</name>
        <dbReference type="ChEBI" id="CHEBI:18420"/>
    </cofactor>
</comment>
<keyword evidence="1 4" id="KW-0378">Hydrolase</keyword>
<feature type="transmembrane region" description="Helical" evidence="2">
    <location>
        <begin position="42"/>
        <end position="68"/>
    </location>
</feature>
<comment type="subcellular location">
    <subcellularLocation>
        <location evidence="1">Cell inner membrane</location>
        <topology evidence="1">Multi-pass membrane protein</topology>
    </subcellularLocation>
</comment>
<comment type="function">
    <text evidence="1">Lipid phosphatase which dephosphorylates phosphatidylglycerophosphate (PGP) to phosphatidylglycerol (PG).</text>
</comment>
<feature type="transmembrane region" description="Helical" evidence="2">
    <location>
        <begin position="136"/>
        <end position="159"/>
    </location>
</feature>
<comment type="caution">
    <text evidence="4">The sequence shown here is derived from an EMBL/GenBank/DDBJ whole genome shotgun (WGS) entry which is preliminary data.</text>
</comment>
<dbReference type="EC" id="3.1.3.27" evidence="1"/>
<name>A0ABT7SUB4_9ALTE</name>
<evidence type="ECO:0000259" key="3">
    <source>
        <dbReference type="Pfam" id="PF04608"/>
    </source>
</evidence>
<keyword evidence="5" id="KW-1185">Reference proteome</keyword>
<evidence type="ECO:0000313" key="4">
    <source>
        <dbReference type="EMBL" id="MDM7859780.1"/>
    </source>
</evidence>
<dbReference type="SUPFAM" id="SSF101307">
    <property type="entry name" value="YutG-like"/>
    <property type="match status" value="1"/>
</dbReference>
<dbReference type="InterPro" id="IPR007686">
    <property type="entry name" value="YutG/PgpA"/>
</dbReference>
<keyword evidence="1" id="KW-0442">Lipid degradation</keyword>
<dbReference type="RefSeq" id="WP_289363930.1">
    <property type="nucleotide sequence ID" value="NZ_JAUCBP010000002.1"/>
</dbReference>
<dbReference type="PIRSF" id="PIRSF006162">
    <property type="entry name" value="PgpA"/>
    <property type="match status" value="1"/>
</dbReference>
<comment type="catalytic activity">
    <reaction evidence="1">
        <text>a 1,2-diacyl-sn-glycero-3-phospho-(1'-sn-glycero-3'-phosphate) + H2O = a 1,2-diacyl-sn-glycero-3-phospho-(1'-sn-glycerol) + phosphate</text>
        <dbReference type="Rhea" id="RHEA:33751"/>
        <dbReference type="ChEBI" id="CHEBI:15377"/>
        <dbReference type="ChEBI" id="CHEBI:43474"/>
        <dbReference type="ChEBI" id="CHEBI:60110"/>
        <dbReference type="ChEBI" id="CHEBI:64716"/>
        <dbReference type="EC" id="3.1.3.27"/>
    </reaction>
</comment>
<comment type="pathway">
    <text evidence="1">Phospholipid metabolism; phosphatidylglycerol biosynthesis; phosphatidylglycerol from CDP-diacylglycerol: step 2/2.</text>
</comment>
<dbReference type="Proteomes" id="UP001234343">
    <property type="component" value="Unassembled WGS sequence"/>
</dbReference>
<feature type="transmembrane region" description="Helical" evidence="2">
    <location>
        <begin position="89"/>
        <end position="116"/>
    </location>
</feature>
<keyword evidence="1" id="KW-1208">Phospholipid metabolism</keyword>
<dbReference type="CDD" id="cd06971">
    <property type="entry name" value="PgpA"/>
    <property type="match status" value="1"/>
</dbReference>
<keyword evidence="1" id="KW-0460">Magnesium</keyword>
<keyword evidence="1" id="KW-0479">Metal-binding</keyword>
<keyword evidence="2" id="KW-1133">Transmembrane helix</keyword>
<dbReference type="InterPro" id="IPR026037">
    <property type="entry name" value="PgpA"/>
</dbReference>
<sequence length="161" mass="17578">MHPDLRKKVSLANPYHFLGLGFGSGLIPFMPGTMGSLAAMPLLLLMLPLAAEFYVLITLLSIAIGVVICERTARDLGVHDHGSIVWDEVAGMLVTFLLVPISITSLVLGFLLFRIFDIWKPWPISFLDKHVHGGLGIMLDDIVAGLMACAVLHIALYYLPV</sequence>
<evidence type="ECO:0000256" key="2">
    <source>
        <dbReference type="SAM" id="Phobius"/>
    </source>
</evidence>